<evidence type="ECO:0000256" key="2">
    <source>
        <dbReference type="ARBA" id="ARBA00010304"/>
    </source>
</evidence>
<feature type="compositionally biased region" description="Polar residues" evidence="13">
    <location>
        <begin position="564"/>
        <end position="581"/>
    </location>
</feature>
<evidence type="ECO:0000256" key="5">
    <source>
        <dbReference type="ARBA" id="ARBA00022763"/>
    </source>
</evidence>
<dbReference type="AlphaFoldDB" id="A0A7I8V939"/>
<protein>
    <recommendedName>
        <fullName evidence="11">Protein artemis</fullName>
    </recommendedName>
    <alternativeName>
        <fullName evidence="12">DNA cross-link repair 1C protein</fullName>
    </alternativeName>
</protein>
<dbReference type="GO" id="GO:0000723">
    <property type="term" value="P:telomere maintenance"/>
    <property type="evidence" value="ECO:0007669"/>
    <property type="project" value="TreeGrafter"/>
</dbReference>
<dbReference type="InterPro" id="IPR036866">
    <property type="entry name" value="RibonucZ/Hydroxyglut_hydro"/>
</dbReference>
<dbReference type="GO" id="GO:0005634">
    <property type="term" value="C:nucleus"/>
    <property type="evidence" value="ECO:0007669"/>
    <property type="project" value="UniProtKB-SubCell"/>
</dbReference>
<dbReference type="PANTHER" id="PTHR23240">
    <property type="entry name" value="DNA CROSS-LINK REPAIR PROTEIN PSO2/SNM1-RELATED"/>
    <property type="match status" value="1"/>
</dbReference>
<comment type="caution">
    <text evidence="15">The sequence shown here is derived from an EMBL/GenBank/DDBJ whole genome shotgun (WGS) entry which is preliminary data.</text>
</comment>
<feature type="compositionally biased region" description="Polar residues" evidence="13">
    <location>
        <begin position="486"/>
        <end position="499"/>
    </location>
</feature>
<dbReference type="Proteomes" id="UP000549394">
    <property type="component" value="Unassembled WGS sequence"/>
</dbReference>
<evidence type="ECO:0000256" key="12">
    <source>
        <dbReference type="ARBA" id="ARBA00042677"/>
    </source>
</evidence>
<feature type="domain" description="Metallo-beta-lactamase" evidence="14">
    <location>
        <begin position="5"/>
        <end position="189"/>
    </location>
</feature>
<dbReference type="GO" id="GO:0003684">
    <property type="term" value="F:damaged DNA binding"/>
    <property type="evidence" value="ECO:0007669"/>
    <property type="project" value="TreeGrafter"/>
</dbReference>
<comment type="subcellular location">
    <subcellularLocation>
        <location evidence="1">Nucleus</location>
    </subcellularLocation>
</comment>
<keyword evidence="9" id="KW-0234">DNA repair</keyword>
<dbReference type="Gene3D" id="3.60.15.10">
    <property type="entry name" value="Ribonuclease Z/Hydroxyacylglutathione hydrolase-like"/>
    <property type="match status" value="1"/>
</dbReference>
<evidence type="ECO:0000256" key="7">
    <source>
        <dbReference type="ARBA" id="ARBA00022839"/>
    </source>
</evidence>
<keyword evidence="6" id="KW-0378">Hydrolase</keyword>
<feature type="compositionally biased region" description="Polar residues" evidence="13">
    <location>
        <begin position="512"/>
        <end position="525"/>
    </location>
</feature>
<keyword evidence="7" id="KW-0269">Exonuclease</keyword>
<evidence type="ECO:0000256" key="4">
    <source>
        <dbReference type="ARBA" id="ARBA00022759"/>
    </source>
</evidence>
<evidence type="ECO:0000313" key="16">
    <source>
        <dbReference type="Proteomes" id="UP000549394"/>
    </source>
</evidence>
<keyword evidence="10" id="KW-0539">Nucleus</keyword>
<dbReference type="InterPro" id="IPR011084">
    <property type="entry name" value="DRMBL"/>
</dbReference>
<evidence type="ECO:0000256" key="3">
    <source>
        <dbReference type="ARBA" id="ARBA00022722"/>
    </source>
</evidence>
<reference evidence="15 16" key="1">
    <citation type="submission" date="2020-08" db="EMBL/GenBank/DDBJ databases">
        <authorList>
            <person name="Hejnol A."/>
        </authorList>
    </citation>
    <scope>NUCLEOTIDE SEQUENCE [LARGE SCALE GENOMIC DNA]</scope>
</reference>
<dbReference type="Gene3D" id="3.40.50.12650">
    <property type="match status" value="1"/>
</dbReference>
<gene>
    <name evidence="15" type="ORF">DGYR_LOCUS1840</name>
</gene>
<evidence type="ECO:0000256" key="9">
    <source>
        <dbReference type="ARBA" id="ARBA00023204"/>
    </source>
</evidence>
<dbReference type="SMART" id="SM00849">
    <property type="entry name" value="Lactamase_B"/>
    <property type="match status" value="1"/>
</dbReference>
<evidence type="ECO:0000256" key="11">
    <source>
        <dbReference type="ARBA" id="ARBA00039759"/>
    </source>
</evidence>
<dbReference type="GO" id="GO:0035312">
    <property type="term" value="F:5'-3' DNA exonuclease activity"/>
    <property type="evidence" value="ECO:0007669"/>
    <property type="project" value="TreeGrafter"/>
</dbReference>
<evidence type="ECO:0000259" key="14">
    <source>
        <dbReference type="SMART" id="SM00849"/>
    </source>
</evidence>
<evidence type="ECO:0000256" key="6">
    <source>
        <dbReference type="ARBA" id="ARBA00022801"/>
    </source>
</evidence>
<feature type="compositionally biased region" description="Basic and acidic residues" evidence="13">
    <location>
        <begin position="500"/>
        <end position="511"/>
    </location>
</feature>
<accession>A0A7I8V939</accession>
<feature type="region of interest" description="Disordered" evidence="13">
    <location>
        <begin position="459"/>
        <end position="585"/>
    </location>
</feature>
<comment type="similarity">
    <text evidence="2">Belongs to the DNA repair metallo-beta-lactamase (DRMBL) family.</text>
</comment>
<dbReference type="Pfam" id="PF07522">
    <property type="entry name" value="DRMBL"/>
    <property type="match status" value="1"/>
</dbReference>
<evidence type="ECO:0000256" key="1">
    <source>
        <dbReference type="ARBA" id="ARBA00004123"/>
    </source>
</evidence>
<proteinExistence type="inferred from homology"/>
<keyword evidence="4" id="KW-0255">Endonuclease</keyword>
<dbReference type="GO" id="GO:0004519">
    <property type="term" value="F:endonuclease activity"/>
    <property type="evidence" value="ECO:0007669"/>
    <property type="project" value="UniProtKB-KW"/>
</dbReference>
<dbReference type="EMBL" id="CAJFCJ010000002">
    <property type="protein sequence ID" value="CAD5112754.1"/>
    <property type="molecule type" value="Genomic_DNA"/>
</dbReference>
<sequence length="800" mass="92086">MSSFEGTMFLYKDAVLDNFEEKNRMKSIYFLSHFHADHMTGLKTESFKNCLTANNAKICMSKITQSLLLNRKEYSHLDKLIQVLDVNVAHRIKLRKENPYYVTVTLLPAGHCPGSVMFLFEGEQGNILYTGDFRLARQDIESMNALFVNGRPKDLKAIHCDTTFLVEKAKYLPTRQLLTSHILELIRGWLDSSKKHQIVLKHKATLGYEQIYVDIYNNLNEKVHVNSSNYKVYQTIDDIARSTTPTMNESIRVHCRCWTKEQSTNSCLPCEASAAPDDILFISLSALGFVQGLRNEDVLIKVGENSYKGLYSFHSSYMEICDLIRILKPDRVFPNVIPNGQSAEEVQERLNALVSNYQKEKEEREIELLNEAKKKTSIFRAEMTNHSHEFDFFHSLNDEQTQNKVNFQTETVLNSKFRYLGNFLKAENRTQKVKDSRGVKYNEKTGMFSFGFACETLSEKEPSQSTNASLNEDTKSTEGAEEEMEQTLQDETQKGITNTKELKSILEKTDHLTNYTNKPKSNSVFNEEERSAAADDKDDEAKSSESKKRKLNDGTGVADERSLNESNVSQSSKVIENTSNPLKRKPVENKDIPIIYISSDSEPTQPNPPRHYEIALLASQPMEPDMTRMTQGGWLINYARGEQEIVYLSDDTDTEEGEILYEEQVNFLIKKVNCFNPFVLSIKLRKRKQNMRERWARRWEEKIKNPNIAQEDLEAMEKRYKMLDNCHLNSSQKIIDRDCNDSVELGKTVTKMDLNSQEYEGDLDTTNESYISNNFKNRIKRLTKKRNSPSAHDVVDLTVD</sequence>
<keyword evidence="8" id="KW-0233">DNA recombination</keyword>
<keyword evidence="3" id="KW-0540">Nuclease</keyword>
<dbReference type="SUPFAM" id="SSF56281">
    <property type="entry name" value="Metallo-hydrolase/oxidoreductase"/>
    <property type="match status" value="1"/>
</dbReference>
<evidence type="ECO:0000256" key="13">
    <source>
        <dbReference type="SAM" id="MobiDB-lite"/>
    </source>
</evidence>
<keyword evidence="5" id="KW-0227">DNA damage</keyword>
<dbReference type="InterPro" id="IPR001279">
    <property type="entry name" value="Metallo-B-lactamas"/>
</dbReference>
<dbReference type="GO" id="GO:0036297">
    <property type="term" value="P:interstrand cross-link repair"/>
    <property type="evidence" value="ECO:0007669"/>
    <property type="project" value="TreeGrafter"/>
</dbReference>
<dbReference type="GO" id="GO:0006310">
    <property type="term" value="P:DNA recombination"/>
    <property type="evidence" value="ECO:0007669"/>
    <property type="project" value="UniProtKB-KW"/>
</dbReference>
<evidence type="ECO:0000256" key="10">
    <source>
        <dbReference type="ARBA" id="ARBA00023242"/>
    </source>
</evidence>
<evidence type="ECO:0000313" key="15">
    <source>
        <dbReference type="EMBL" id="CAD5112754.1"/>
    </source>
</evidence>
<dbReference type="PANTHER" id="PTHR23240:SF8">
    <property type="entry name" value="PROTEIN ARTEMIS"/>
    <property type="match status" value="1"/>
</dbReference>
<feature type="compositionally biased region" description="Basic and acidic residues" evidence="13">
    <location>
        <begin position="527"/>
        <end position="546"/>
    </location>
</feature>
<evidence type="ECO:0000256" key="8">
    <source>
        <dbReference type="ARBA" id="ARBA00023172"/>
    </source>
</evidence>
<dbReference type="OrthoDB" id="262529at2759"/>
<dbReference type="GO" id="GO:0006303">
    <property type="term" value="P:double-strand break repair via nonhomologous end joining"/>
    <property type="evidence" value="ECO:0007669"/>
    <property type="project" value="TreeGrafter"/>
</dbReference>
<name>A0A7I8V939_9ANNE</name>
<keyword evidence="16" id="KW-1185">Reference proteome</keyword>
<organism evidence="15 16">
    <name type="scientific">Dimorphilus gyrociliatus</name>
    <dbReference type="NCBI Taxonomy" id="2664684"/>
    <lineage>
        <taxon>Eukaryota</taxon>
        <taxon>Metazoa</taxon>
        <taxon>Spiralia</taxon>
        <taxon>Lophotrochozoa</taxon>
        <taxon>Annelida</taxon>
        <taxon>Polychaeta</taxon>
        <taxon>Polychaeta incertae sedis</taxon>
        <taxon>Dinophilidae</taxon>
        <taxon>Dimorphilus</taxon>
    </lineage>
</organism>